<dbReference type="GO" id="GO:0003677">
    <property type="term" value="F:DNA binding"/>
    <property type="evidence" value="ECO:0007669"/>
    <property type="project" value="UniProtKB-KW"/>
</dbReference>
<comment type="caution">
    <text evidence="8">The sequence shown here is derived from an EMBL/GenBank/DDBJ whole genome shotgun (WGS) entry which is preliminary data.</text>
</comment>
<dbReference type="Gene3D" id="3.40.190.10">
    <property type="entry name" value="Periplasmic binding protein-like II"/>
    <property type="match status" value="2"/>
</dbReference>
<sequence>MKSEITSAELFAPISFDEAVLRRIDLNLLVVFAMVFRHGSVQEAAGRLYLGSSGVSMAIKRLRAITSDALFIRGRRGLEPTSFARGLYERVSPALAMICEAMSPKAFDPAEATGTLRLALSEDLEIVLTSRLQRLLARVAPGLRLTVRHGDYKRAAALLDDEIADIVVSARPSEVDLRHTCEDLLQETFVVLSDADLFDPSRPMSLQEYVSAGHVLVSATGSLRGRIDEALADLGLSRSVRVVTESFAALPFLLRSSGLIANVPRTAGAALASAFGLTMHELPFDGPSFAVAMTWRVRDERNAALEWMRQLVRQQLGPAEKGQPH</sequence>
<dbReference type="InterPro" id="IPR036390">
    <property type="entry name" value="WH_DNA-bd_sf"/>
</dbReference>
<evidence type="ECO:0000256" key="2">
    <source>
        <dbReference type="ARBA" id="ARBA00009437"/>
    </source>
</evidence>
<keyword evidence="5" id="KW-0238">DNA-binding</keyword>
<dbReference type="PROSITE" id="PS50931">
    <property type="entry name" value="HTH_LYSR"/>
    <property type="match status" value="1"/>
</dbReference>
<dbReference type="InterPro" id="IPR050389">
    <property type="entry name" value="LysR-type_TF"/>
</dbReference>
<accession>A0A4Y9KZ32</accession>
<dbReference type="SUPFAM" id="SSF53850">
    <property type="entry name" value="Periplasmic binding protein-like II"/>
    <property type="match status" value="1"/>
</dbReference>
<dbReference type="InterPro" id="IPR005119">
    <property type="entry name" value="LysR_subst-bd"/>
</dbReference>
<dbReference type="InterPro" id="IPR000847">
    <property type="entry name" value="LysR_HTH_N"/>
</dbReference>
<keyword evidence="9" id="KW-1185">Reference proteome</keyword>
<gene>
    <name evidence="8" type="ORF">E4K65_45025</name>
</gene>
<comment type="function">
    <text evidence="1">NodD regulates the expression of the nodABCFE genes which encode other nodulation proteins. NodD is also a negative regulator of its own expression. Binds flavonoids as inducers.</text>
</comment>
<keyword evidence="6" id="KW-0804">Transcription</keyword>
<dbReference type="SUPFAM" id="SSF46785">
    <property type="entry name" value="Winged helix' DNA-binding domain"/>
    <property type="match status" value="1"/>
</dbReference>
<dbReference type="PANTHER" id="PTHR30118:SF15">
    <property type="entry name" value="TRANSCRIPTIONAL REGULATORY PROTEIN"/>
    <property type="match status" value="1"/>
</dbReference>
<dbReference type="RefSeq" id="WP_135179557.1">
    <property type="nucleotide sequence ID" value="NZ_SPQT01000063.1"/>
</dbReference>
<keyword evidence="3" id="KW-0536">Nodulation</keyword>
<protein>
    <submittedName>
        <fullName evidence="8">LysR family transcriptional regulator</fullName>
    </submittedName>
</protein>
<dbReference type="EMBL" id="SPQT01000063">
    <property type="protein sequence ID" value="TFV36571.1"/>
    <property type="molecule type" value="Genomic_DNA"/>
</dbReference>
<evidence type="ECO:0000313" key="9">
    <source>
        <dbReference type="Proteomes" id="UP000297966"/>
    </source>
</evidence>
<evidence type="ECO:0000256" key="3">
    <source>
        <dbReference type="ARBA" id="ARBA00022458"/>
    </source>
</evidence>
<comment type="similarity">
    <text evidence="2">Belongs to the LysR transcriptional regulatory family.</text>
</comment>
<dbReference type="GO" id="GO:0003700">
    <property type="term" value="F:DNA-binding transcription factor activity"/>
    <property type="evidence" value="ECO:0007669"/>
    <property type="project" value="InterPro"/>
</dbReference>
<evidence type="ECO:0000259" key="7">
    <source>
        <dbReference type="PROSITE" id="PS50931"/>
    </source>
</evidence>
<evidence type="ECO:0000256" key="4">
    <source>
        <dbReference type="ARBA" id="ARBA00023015"/>
    </source>
</evidence>
<dbReference type="Pfam" id="PF00126">
    <property type="entry name" value="HTH_1"/>
    <property type="match status" value="1"/>
</dbReference>
<dbReference type="InterPro" id="IPR036388">
    <property type="entry name" value="WH-like_DNA-bd_sf"/>
</dbReference>
<feature type="domain" description="HTH lysR-type" evidence="7">
    <location>
        <begin position="24"/>
        <end position="81"/>
    </location>
</feature>
<proteinExistence type="inferred from homology"/>
<dbReference type="Pfam" id="PF03466">
    <property type="entry name" value="LysR_substrate"/>
    <property type="match status" value="1"/>
</dbReference>
<dbReference type="Gene3D" id="1.10.10.10">
    <property type="entry name" value="Winged helix-like DNA-binding domain superfamily/Winged helix DNA-binding domain"/>
    <property type="match status" value="1"/>
</dbReference>
<keyword evidence="4" id="KW-0805">Transcription regulation</keyword>
<evidence type="ECO:0000256" key="1">
    <source>
        <dbReference type="ARBA" id="ARBA00003502"/>
    </source>
</evidence>
<dbReference type="PANTHER" id="PTHR30118">
    <property type="entry name" value="HTH-TYPE TRANSCRIPTIONAL REGULATOR LEUO-RELATED"/>
    <property type="match status" value="1"/>
</dbReference>
<dbReference type="OrthoDB" id="8455878at2"/>
<dbReference type="Proteomes" id="UP000297966">
    <property type="component" value="Unassembled WGS sequence"/>
</dbReference>
<evidence type="ECO:0000313" key="8">
    <source>
        <dbReference type="EMBL" id="TFV36571.1"/>
    </source>
</evidence>
<reference evidence="8 9" key="1">
    <citation type="submission" date="2019-03" db="EMBL/GenBank/DDBJ databases">
        <title>Bradyrhizobium diversity isolated from nodules of Chamaecrista fasciculata.</title>
        <authorList>
            <person name="Klepa M.S."/>
            <person name="Urquiaga M.O."/>
            <person name="Hungria M."/>
            <person name="Delamuta J.R."/>
        </authorList>
    </citation>
    <scope>NUCLEOTIDE SEQUENCE [LARGE SCALE GENOMIC DNA]</scope>
    <source>
        <strain evidence="8 9">CNPSo 3448</strain>
    </source>
</reference>
<evidence type="ECO:0000256" key="5">
    <source>
        <dbReference type="ARBA" id="ARBA00023125"/>
    </source>
</evidence>
<name>A0A4Y9KZ32_9BRAD</name>
<organism evidence="8 9">
    <name type="scientific">Bradyrhizobium niftali</name>
    <dbReference type="NCBI Taxonomy" id="2560055"/>
    <lineage>
        <taxon>Bacteria</taxon>
        <taxon>Pseudomonadati</taxon>
        <taxon>Pseudomonadota</taxon>
        <taxon>Alphaproteobacteria</taxon>
        <taxon>Hyphomicrobiales</taxon>
        <taxon>Nitrobacteraceae</taxon>
        <taxon>Bradyrhizobium</taxon>
    </lineage>
</organism>
<dbReference type="AlphaFoldDB" id="A0A4Y9KZ32"/>
<evidence type="ECO:0000256" key="6">
    <source>
        <dbReference type="ARBA" id="ARBA00023163"/>
    </source>
</evidence>